<evidence type="ECO:0000256" key="2">
    <source>
        <dbReference type="ARBA" id="ARBA00022475"/>
    </source>
</evidence>
<dbReference type="InterPro" id="IPR027417">
    <property type="entry name" value="P-loop_NTPase"/>
</dbReference>
<keyword evidence="5 6" id="KW-0472">Membrane</keyword>
<dbReference type="Pfam" id="PF10412">
    <property type="entry name" value="TrwB_AAD_bind"/>
    <property type="match status" value="1"/>
</dbReference>
<dbReference type="InterPro" id="IPR019476">
    <property type="entry name" value="T4SS_TraD_DNA-bd"/>
</dbReference>
<dbReference type="OrthoDB" id="102453at2"/>
<reference evidence="8 9" key="1">
    <citation type="submission" date="2018-06" db="EMBL/GenBank/DDBJ databases">
        <title>Genomic Encyclopedia of Archaeal and Bacterial Type Strains, Phase II (KMG-II): from individual species to whole genera.</title>
        <authorList>
            <person name="Goeker M."/>
        </authorList>
    </citation>
    <scope>NUCLEOTIDE SEQUENCE [LARGE SCALE GENOMIC DNA]</scope>
    <source>
        <strain evidence="8 9">DSM 27372</strain>
    </source>
</reference>
<keyword evidence="9" id="KW-1185">Reference proteome</keyword>
<keyword evidence="2" id="KW-1003">Cell membrane</keyword>
<evidence type="ECO:0000256" key="4">
    <source>
        <dbReference type="ARBA" id="ARBA00022989"/>
    </source>
</evidence>
<dbReference type="EMBL" id="QKLU01000012">
    <property type="protein sequence ID" value="PYF68464.1"/>
    <property type="molecule type" value="Genomic_DNA"/>
</dbReference>
<dbReference type="PANTHER" id="PTHR37937">
    <property type="entry name" value="CONJUGATIVE TRANSFER: DNA TRANSPORT"/>
    <property type="match status" value="1"/>
</dbReference>
<feature type="transmembrane region" description="Helical" evidence="6">
    <location>
        <begin position="46"/>
        <end position="69"/>
    </location>
</feature>
<sequence>MKKEANVAYSFLGICSVFFGLQYYYYLFDNNFFSSYLPKINFAHTTAIAIGFVLRIGFVLGLLICCYLFKKYSVSTISKRRSLSYKVLIWLSFIPASLFFILVTDLPFIGFNYPLSFFLVITSCVLIAKTVTIGNGLKDDFDIKSDQNPLYKEGGFVIPLVNDKYINIPVPNAGISVIASAGSGKTESIAFPIIEQMTQEDFASITFDYKFPVLASKIYHELVKVDGKINNEDRKTCWIINFMDPTRTHRTNVLHQSLLQQVTFATQYSKSLVSNLMPESIKNPDFWMRSSTALLTGTMWYLKKNYPQFCTLPHVIAIINNGDTIELVNMLMSDMETDGLVSSIHSAIQRHADNQIAGVLSTLQTAFAVINTKNIFWVLSGNDFVLNVNDPKNPKHVIIGNDSQVSEALNPIISCMMTIAIKKMISENKKRSVVLMDEAAQLYIPNFPNIPAVCRSYGISVICLAQSISQYEDLYGPQGSQTLMDNLNTQIYGRTRSTKTARYVSELFGKEEKVTYSQNTSVNSSLSGGGNSLAKNESYQLKDLVRPKDVLNLKTGEFYGLTMGTEEPYFHGMVKREIIDEKIANIPAFSTHATPDAIEKNYVKIREEAMSIFEMFRNNKK</sequence>
<evidence type="ECO:0000313" key="9">
    <source>
        <dbReference type="Proteomes" id="UP000248198"/>
    </source>
</evidence>
<keyword evidence="3 6" id="KW-0812">Transmembrane</keyword>
<dbReference type="GO" id="GO:0005886">
    <property type="term" value="C:plasma membrane"/>
    <property type="evidence" value="ECO:0007669"/>
    <property type="project" value="UniProtKB-SubCell"/>
</dbReference>
<dbReference type="SUPFAM" id="SSF52540">
    <property type="entry name" value="P-loop containing nucleoside triphosphate hydrolases"/>
    <property type="match status" value="1"/>
</dbReference>
<dbReference type="RefSeq" id="WP_110834721.1">
    <property type="nucleotide sequence ID" value="NZ_QKLU01000012.1"/>
</dbReference>
<dbReference type="Gene3D" id="3.40.50.300">
    <property type="entry name" value="P-loop containing nucleotide triphosphate hydrolases"/>
    <property type="match status" value="1"/>
</dbReference>
<organism evidence="8 9">
    <name type="scientific">Pedobacter nutrimenti</name>
    <dbReference type="NCBI Taxonomy" id="1241337"/>
    <lineage>
        <taxon>Bacteria</taxon>
        <taxon>Pseudomonadati</taxon>
        <taxon>Bacteroidota</taxon>
        <taxon>Sphingobacteriia</taxon>
        <taxon>Sphingobacteriales</taxon>
        <taxon>Sphingobacteriaceae</taxon>
        <taxon>Pedobacter</taxon>
    </lineage>
</organism>
<comment type="subcellular location">
    <subcellularLocation>
        <location evidence="1">Cell membrane</location>
        <topology evidence="1">Multi-pass membrane protein</topology>
    </subcellularLocation>
</comment>
<comment type="caution">
    <text evidence="8">The sequence shown here is derived from an EMBL/GenBank/DDBJ whole genome shotgun (WGS) entry which is preliminary data.</text>
</comment>
<accession>A0A318UDK4</accession>
<evidence type="ECO:0000256" key="1">
    <source>
        <dbReference type="ARBA" id="ARBA00004651"/>
    </source>
</evidence>
<proteinExistence type="predicted"/>
<feature type="domain" description="Type IV secretion system coupling protein TraD DNA-binding" evidence="7">
    <location>
        <begin position="174"/>
        <end position="556"/>
    </location>
</feature>
<dbReference type="CDD" id="cd01127">
    <property type="entry name" value="TrwB_TraG_TraD_VirD4"/>
    <property type="match status" value="1"/>
</dbReference>
<keyword evidence="4 6" id="KW-1133">Transmembrane helix</keyword>
<dbReference type="Proteomes" id="UP000248198">
    <property type="component" value="Unassembled WGS sequence"/>
</dbReference>
<dbReference type="AlphaFoldDB" id="A0A318UDK4"/>
<evidence type="ECO:0000256" key="5">
    <source>
        <dbReference type="ARBA" id="ARBA00023136"/>
    </source>
</evidence>
<dbReference type="PANTHER" id="PTHR37937:SF1">
    <property type="entry name" value="CONJUGATIVE TRANSFER: DNA TRANSPORT"/>
    <property type="match status" value="1"/>
</dbReference>
<feature type="transmembrane region" description="Helical" evidence="6">
    <location>
        <begin position="89"/>
        <end position="109"/>
    </location>
</feature>
<name>A0A318UDK4_9SPHI</name>
<evidence type="ECO:0000256" key="6">
    <source>
        <dbReference type="SAM" id="Phobius"/>
    </source>
</evidence>
<gene>
    <name evidence="8" type="ORF">B0O44_11251</name>
</gene>
<dbReference type="InterPro" id="IPR051539">
    <property type="entry name" value="T4SS-coupling_protein"/>
</dbReference>
<evidence type="ECO:0000256" key="3">
    <source>
        <dbReference type="ARBA" id="ARBA00022692"/>
    </source>
</evidence>
<feature type="transmembrane region" description="Helical" evidence="6">
    <location>
        <begin position="7"/>
        <end position="26"/>
    </location>
</feature>
<protein>
    <submittedName>
        <fullName evidence="8">Type IV secretory pathway TraG/TraD family ATPase VirD4</fullName>
    </submittedName>
</protein>
<evidence type="ECO:0000259" key="7">
    <source>
        <dbReference type="Pfam" id="PF10412"/>
    </source>
</evidence>
<evidence type="ECO:0000313" key="8">
    <source>
        <dbReference type="EMBL" id="PYF68464.1"/>
    </source>
</evidence>